<keyword evidence="1" id="KW-1133">Transmembrane helix</keyword>
<dbReference type="RefSeq" id="WP_096763350.1">
    <property type="nucleotide sequence ID" value="NZ_NXDM01000015.1"/>
</dbReference>
<evidence type="ECO:0000256" key="1">
    <source>
        <dbReference type="SAM" id="Phobius"/>
    </source>
</evidence>
<keyword evidence="3" id="KW-1185">Reference proteome</keyword>
<sequence>MRERLRILRKIKFSTITYGLFFAVFTTPIVYTIVTWLFNIDRNKYNIDNLGVFYIPILAILFYFMYRQADPLDPKTTTNRDIGDREVASKIELSERRIYQDVKRELFERAEKELVGTELVTKVLERKLEDGIVVTLDRAIKTRLDGAASKLHALNHIDETLGRIRIKLDGPSSRAERAAGISRILAYAFAVFGVVLATYRVVSLDLPQPPTTTYDWPAVAMKAGPWVGLVLLVEFTALLFLRFYNRSIELQRYFTRELAGIESQFLGLKVAIDVGGRIDGVRASAALLKVEPASFVEDKEGELSTLTKAIESMADVIQKLKPAAEAGA</sequence>
<keyword evidence="1" id="KW-0812">Transmembrane</keyword>
<comment type="caution">
    <text evidence="2">The sequence shown here is derived from an EMBL/GenBank/DDBJ whole genome shotgun (WGS) entry which is preliminary data.</text>
</comment>
<protein>
    <submittedName>
        <fullName evidence="2">Uncharacterized protein</fullName>
    </submittedName>
</protein>
<feature type="transmembrane region" description="Helical" evidence="1">
    <location>
        <begin position="20"/>
        <end position="38"/>
    </location>
</feature>
<accession>A0A2A5KSI1</accession>
<organism evidence="2 3">
    <name type="scientific">Rhizobium sophoriradicis</name>
    <dbReference type="NCBI Taxonomy" id="1535245"/>
    <lineage>
        <taxon>Bacteria</taxon>
        <taxon>Pseudomonadati</taxon>
        <taxon>Pseudomonadota</taxon>
        <taxon>Alphaproteobacteria</taxon>
        <taxon>Hyphomicrobiales</taxon>
        <taxon>Rhizobiaceae</taxon>
        <taxon>Rhizobium/Agrobacterium group</taxon>
        <taxon>Rhizobium</taxon>
    </lineage>
</organism>
<feature type="transmembrane region" description="Helical" evidence="1">
    <location>
        <begin position="50"/>
        <end position="66"/>
    </location>
</feature>
<dbReference type="Proteomes" id="UP000218807">
    <property type="component" value="Unassembled WGS sequence"/>
</dbReference>
<dbReference type="EMBL" id="NXDM01000015">
    <property type="protein sequence ID" value="PCK80014.1"/>
    <property type="molecule type" value="Genomic_DNA"/>
</dbReference>
<feature type="transmembrane region" description="Helical" evidence="1">
    <location>
        <begin position="223"/>
        <end position="244"/>
    </location>
</feature>
<proteinExistence type="predicted"/>
<keyword evidence="1" id="KW-0472">Membrane</keyword>
<evidence type="ECO:0000313" key="2">
    <source>
        <dbReference type="EMBL" id="PCK80014.1"/>
    </source>
</evidence>
<evidence type="ECO:0000313" key="3">
    <source>
        <dbReference type="Proteomes" id="UP000218807"/>
    </source>
</evidence>
<name>A0A2A5KSI1_9HYPH</name>
<dbReference type="AlphaFoldDB" id="A0A2A5KSI1"/>
<feature type="transmembrane region" description="Helical" evidence="1">
    <location>
        <begin position="184"/>
        <end position="203"/>
    </location>
</feature>
<gene>
    <name evidence="2" type="ORF">CPT34_15745</name>
</gene>
<reference evidence="2 3" key="1">
    <citation type="submission" date="2017-09" db="EMBL/GenBank/DDBJ databases">
        <title>Comparative genomics of rhizobia isolated from Phaseolus vulgaris in China.</title>
        <authorList>
            <person name="Tong W."/>
        </authorList>
    </citation>
    <scope>NUCLEOTIDE SEQUENCE [LARGE SCALE GENOMIC DNA]</scope>
    <source>
        <strain evidence="2 3">L101</strain>
    </source>
</reference>